<dbReference type="InterPro" id="IPR038178">
    <property type="entry name" value="Kringle_sf"/>
</dbReference>
<evidence type="ECO:0000313" key="6">
    <source>
        <dbReference type="Proteomes" id="UP001209878"/>
    </source>
</evidence>
<sequence length="309" mass="34320">MYTIIIFAAGPPCRFDNSSTGRGTCIFPCRCTDGCDQVTGQCLDGGQCSDGHPSGYKWSGPACQIGNVAFHKTASQSTAKWNEMYPASKAVDGSIDRSYQHCAVPMGVRGANAWWKVNLGEHYKISRVIIYNGNKQCKAGYFGWRCRFQCHKCPICDSVTGKCPSTCQDNRWGVGCMLSSDCYYDEKGKHYMGWTSVGYTGRYESGFRTCIPWTNQTRKPDSSFPDGSRSAAGHYCRNPENGGGRPWCYYNTRYNWRVTVVGSVSTVSKSVTARTRTRTVRIIHQKVDVTPAVLHTSRDSLVKVMPLST</sequence>
<dbReference type="SUPFAM" id="SSF57440">
    <property type="entry name" value="Kringle-like"/>
    <property type="match status" value="1"/>
</dbReference>
<dbReference type="Proteomes" id="UP001209878">
    <property type="component" value="Unassembled WGS sequence"/>
</dbReference>
<dbReference type="InterPro" id="IPR013806">
    <property type="entry name" value="Kringle-like"/>
</dbReference>
<protein>
    <recommendedName>
        <fullName evidence="4">Kringle domain-containing protein</fullName>
    </recommendedName>
</protein>
<keyword evidence="1 3" id="KW-0420">Kringle</keyword>
<reference evidence="5" key="1">
    <citation type="journal article" date="2023" name="Mol. Biol. Evol.">
        <title>Third-Generation Sequencing Reveals the Adaptive Role of the Epigenome in Three Deep-Sea Polychaetes.</title>
        <authorList>
            <person name="Perez M."/>
            <person name="Aroh O."/>
            <person name="Sun Y."/>
            <person name="Lan Y."/>
            <person name="Juniper S.K."/>
            <person name="Young C.R."/>
            <person name="Angers B."/>
            <person name="Qian P.Y."/>
        </authorList>
    </citation>
    <scope>NUCLEOTIDE SEQUENCE</scope>
    <source>
        <strain evidence="5">R07B-5</strain>
    </source>
</reference>
<evidence type="ECO:0000256" key="1">
    <source>
        <dbReference type="ARBA" id="ARBA00022572"/>
    </source>
</evidence>
<dbReference type="PROSITE" id="PS00021">
    <property type="entry name" value="KRINGLE_1"/>
    <property type="match status" value="1"/>
</dbReference>
<dbReference type="Gene3D" id="2.60.120.260">
    <property type="entry name" value="Galactose-binding domain-like"/>
    <property type="match status" value="1"/>
</dbReference>
<accession>A0AAD9N610</accession>
<feature type="domain" description="Kringle" evidence="4">
    <location>
        <begin position="181"/>
        <end position="249"/>
    </location>
</feature>
<organism evidence="5 6">
    <name type="scientific">Ridgeia piscesae</name>
    <name type="common">Tubeworm</name>
    <dbReference type="NCBI Taxonomy" id="27915"/>
    <lineage>
        <taxon>Eukaryota</taxon>
        <taxon>Metazoa</taxon>
        <taxon>Spiralia</taxon>
        <taxon>Lophotrochozoa</taxon>
        <taxon>Annelida</taxon>
        <taxon>Polychaeta</taxon>
        <taxon>Sedentaria</taxon>
        <taxon>Canalipalpata</taxon>
        <taxon>Sabellida</taxon>
        <taxon>Siboglinidae</taxon>
        <taxon>Ridgeia</taxon>
    </lineage>
</organism>
<dbReference type="InterPro" id="IPR051941">
    <property type="entry name" value="BG_Antigen-Binding_Lectin"/>
</dbReference>
<dbReference type="InterPro" id="IPR000001">
    <property type="entry name" value="Kringle"/>
</dbReference>
<dbReference type="PANTHER" id="PTHR45713:SF6">
    <property type="entry name" value="F5_8 TYPE C DOMAIN-CONTAINING PROTEIN"/>
    <property type="match status" value="1"/>
</dbReference>
<dbReference type="SUPFAM" id="SSF49785">
    <property type="entry name" value="Galactose-binding domain-like"/>
    <property type="match status" value="1"/>
</dbReference>
<dbReference type="EMBL" id="JAODUO010001980">
    <property type="protein sequence ID" value="KAK2156311.1"/>
    <property type="molecule type" value="Genomic_DNA"/>
</dbReference>
<dbReference type="InterPro" id="IPR018056">
    <property type="entry name" value="Kringle_CS"/>
</dbReference>
<keyword evidence="6" id="KW-1185">Reference proteome</keyword>
<evidence type="ECO:0000256" key="2">
    <source>
        <dbReference type="ARBA" id="ARBA00023157"/>
    </source>
</evidence>
<evidence type="ECO:0000313" key="5">
    <source>
        <dbReference type="EMBL" id="KAK2156311.1"/>
    </source>
</evidence>
<dbReference type="InterPro" id="IPR008979">
    <property type="entry name" value="Galactose-bd-like_sf"/>
</dbReference>
<dbReference type="PANTHER" id="PTHR45713">
    <property type="entry name" value="FTP DOMAIN-CONTAINING PROTEIN"/>
    <property type="match status" value="1"/>
</dbReference>
<dbReference type="SMART" id="SM00130">
    <property type="entry name" value="KR"/>
    <property type="match status" value="1"/>
</dbReference>
<evidence type="ECO:0000256" key="3">
    <source>
        <dbReference type="PROSITE-ProRule" id="PRU00121"/>
    </source>
</evidence>
<dbReference type="Pfam" id="PF22633">
    <property type="entry name" value="F5_F8_type_C_2"/>
    <property type="match status" value="1"/>
</dbReference>
<keyword evidence="2" id="KW-1015">Disulfide bond</keyword>
<evidence type="ECO:0000259" key="4">
    <source>
        <dbReference type="PROSITE" id="PS50070"/>
    </source>
</evidence>
<name>A0AAD9N610_RIDPI</name>
<proteinExistence type="predicted"/>
<dbReference type="PROSITE" id="PS50070">
    <property type="entry name" value="KRINGLE_2"/>
    <property type="match status" value="1"/>
</dbReference>
<dbReference type="AlphaFoldDB" id="A0AAD9N610"/>
<comment type="caution">
    <text evidence="5">The sequence shown here is derived from an EMBL/GenBank/DDBJ whole genome shotgun (WGS) entry which is preliminary data.</text>
</comment>
<dbReference type="Gene3D" id="2.40.20.10">
    <property type="entry name" value="Plasminogen Kringle 4"/>
    <property type="match status" value="1"/>
</dbReference>
<comment type="caution">
    <text evidence="3">Lacks conserved residue(s) required for the propagation of feature annotation.</text>
</comment>
<gene>
    <name evidence="5" type="ORF">NP493_1962g00001</name>
</gene>